<evidence type="ECO:0000313" key="4">
    <source>
        <dbReference type="EMBL" id="MBA4628070.1"/>
    </source>
</evidence>
<dbReference type="InterPro" id="IPR003719">
    <property type="entry name" value="Phenazine_PhzF-like"/>
</dbReference>
<protein>
    <recommendedName>
        <fullName evidence="5">Trans-2,3-dihydro-3-hydroxyanthranilate isomerase</fullName>
    </recommendedName>
</protein>
<dbReference type="GO" id="GO:0005737">
    <property type="term" value="C:cytoplasm"/>
    <property type="evidence" value="ECO:0007669"/>
    <property type="project" value="TreeGrafter"/>
</dbReference>
<reference evidence="4" key="1">
    <citation type="journal article" date="2013" name="J. Plant Res.">
        <title>Effect of fungi and light on seed germination of three Opuntia species from semiarid lands of central Mexico.</title>
        <authorList>
            <person name="Delgado-Sanchez P."/>
            <person name="Jimenez-Bremont J.F."/>
            <person name="Guerrero-Gonzalez Mde L."/>
            <person name="Flores J."/>
        </authorList>
    </citation>
    <scope>NUCLEOTIDE SEQUENCE</scope>
    <source>
        <tissue evidence="4">Cladode</tissue>
    </source>
</reference>
<dbReference type="Pfam" id="PF02567">
    <property type="entry name" value="PhzC-PhzF"/>
    <property type="match status" value="1"/>
</dbReference>
<dbReference type="NCBIfam" id="TIGR00654">
    <property type="entry name" value="PhzF_family"/>
    <property type="match status" value="1"/>
</dbReference>
<comment type="similarity">
    <text evidence="1">Belongs to the PhzF family.</text>
</comment>
<keyword evidence="2" id="KW-0413">Isomerase</keyword>
<name>A0A7C8YX53_OPUST</name>
<feature type="active site" evidence="3">
    <location>
        <position position="51"/>
    </location>
</feature>
<evidence type="ECO:0000256" key="2">
    <source>
        <dbReference type="ARBA" id="ARBA00023235"/>
    </source>
</evidence>
<dbReference type="PIRSF" id="PIRSF016184">
    <property type="entry name" value="PhzC_PhzF"/>
    <property type="match status" value="1"/>
</dbReference>
<accession>A0A7C8YX53</accession>
<proteinExistence type="inferred from homology"/>
<dbReference type="AlphaFoldDB" id="A0A7C8YX53"/>
<evidence type="ECO:0000256" key="3">
    <source>
        <dbReference type="PIRSR" id="PIRSR016184-1"/>
    </source>
</evidence>
<dbReference type="SUPFAM" id="SSF54506">
    <property type="entry name" value="Diaminopimelate epimerase-like"/>
    <property type="match status" value="1"/>
</dbReference>
<dbReference type="PANTHER" id="PTHR13774:SF17">
    <property type="entry name" value="PHENAZINE BIOSYNTHESIS-LIKE DOMAIN-CONTAINING PROTEIN"/>
    <property type="match status" value="1"/>
</dbReference>
<dbReference type="GO" id="GO:0016853">
    <property type="term" value="F:isomerase activity"/>
    <property type="evidence" value="ECO:0007669"/>
    <property type="project" value="UniProtKB-KW"/>
</dbReference>
<evidence type="ECO:0000256" key="1">
    <source>
        <dbReference type="ARBA" id="ARBA00008270"/>
    </source>
</evidence>
<organism evidence="4">
    <name type="scientific">Opuntia streptacantha</name>
    <name type="common">Prickly pear cactus</name>
    <name type="synonym">Opuntia cardona</name>
    <dbReference type="NCBI Taxonomy" id="393608"/>
    <lineage>
        <taxon>Eukaryota</taxon>
        <taxon>Viridiplantae</taxon>
        <taxon>Streptophyta</taxon>
        <taxon>Embryophyta</taxon>
        <taxon>Tracheophyta</taxon>
        <taxon>Spermatophyta</taxon>
        <taxon>Magnoliopsida</taxon>
        <taxon>eudicotyledons</taxon>
        <taxon>Gunneridae</taxon>
        <taxon>Pentapetalae</taxon>
        <taxon>Caryophyllales</taxon>
        <taxon>Cactineae</taxon>
        <taxon>Cactaceae</taxon>
        <taxon>Opuntioideae</taxon>
        <taxon>Opuntia</taxon>
    </lineage>
</organism>
<dbReference type="Gene3D" id="3.10.310.10">
    <property type="entry name" value="Diaminopimelate Epimerase, Chain A, domain 1"/>
    <property type="match status" value="2"/>
</dbReference>
<dbReference type="PANTHER" id="PTHR13774">
    <property type="entry name" value="PHENAZINE BIOSYNTHESIS PROTEIN"/>
    <property type="match status" value="1"/>
</dbReference>
<evidence type="ECO:0008006" key="5">
    <source>
        <dbReference type="Google" id="ProtNLM"/>
    </source>
</evidence>
<reference evidence="4" key="2">
    <citation type="submission" date="2020-07" db="EMBL/GenBank/DDBJ databases">
        <authorList>
            <person name="Vera ALvarez R."/>
            <person name="Arias-Moreno D.M."/>
            <person name="Jimenez-Jacinto V."/>
            <person name="Jimenez-Bremont J.F."/>
            <person name="Swaminathan K."/>
            <person name="Moose S.P."/>
            <person name="Guerrero-Gonzalez M.L."/>
            <person name="Marino-Ramirez L."/>
            <person name="Landsman D."/>
            <person name="Rodriguez-Kessler M."/>
            <person name="Delgado-Sanchez P."/>
        </authorList>
    </citation>
    <scope>NUCLEOTIDE SEQUENCE</scope>
    <source>
        <tissue evidence="4">Cladode</tissue>
    </source>
</reference>
<dbReference type="EMBL" id="GISG01064655">
    <property type="protein sequence ID" value="MBA4628070.1"/>
    <property type="molecule type" value="Transcribed_RNA"/>
</dbReference>
<sequence length="298" mass="32440">MGKTRKPVKYVVVDAFTDCEFKGNPAAVCLLEEEREDEWLQSIAAEFNISETGFLIRIAASDSPNTRFQLRWFTPVTEVELCGHATLAAAHFCFTSKLTNGNTIEFSTLSGILSAKKVIEPKAQDSLGYENSEIEKPFFVELDFPAISLTDCNPNDASLVSKTLGGVSVIEIKKTAGDDLLAVLPSAKAVTDLQPQIENIKNCPGRGLIITAVAPSGSGFDFFSRFFCPKFGINEDPVCGSAHCALAAYWSKRLDKCELLAYAASPRSGVVKMHLDEQNNRVKLQGKAVSVMEGFVIV</sequence>